<gene>
    <name evidence="2" type="ORF">MEDL_4609</name>
</gene>
<comment type="caution">
    <text evidence="2">The sequence shown here is derived from an EMBL/GenBank/DDBJ whole genome shotgun (WGS) entry which is preliminary data.</text>
</comment>
<dbReference type="SUPFAM" id="SSF50978">
    <property type="entry name" value="WD40 repeat-like"/>
    <property type="match status" value="1"/>
</dbReference>
<evidence type="ECO:0000313" key="3">
    <source>
        <dbReference type="Proteomes" id="UP000683360"/>
    </source>
</evidence>
<keyword evidence="3" id="KW-1185">Reference proteome</keyword>
<dbReference type="InterPro" id="IPR015943">
    <property type="entry name" value="WD40/YVTN_repeat-like_dom_sf"/>
</dbReference>
<dbReference type="Proteomes" id="UP000683360">
    <property type="component" value="Unassembled WGS sequence"/>
</dbReference>
<name>A0A8S3PZV3_MYTED</name>
<proteinExistence type="predicted"/>
<dbReference type="Pfam" id="PF00400">
    <property type="entry name" value="WD40"/>
    <property type="match status" value="2"/>
</dbReference>
<dbReference type="InterPro" id="IPR036322">
    <property type="entry name" value="WD40_repeat_dom_sf"/>
</dbReference>
<reference evidence="2" key="1">
    <citation type="submission" date="2021-03" db="EMBL/GenBank/DDBJ databases">
        <authorList>
            <person name="Bekaert M."/>
        </authorList>
    </citation>
    <scope>NUCLEOTIDE SEQUENCE</scope>
</reference>
<feature type="repeat" description="WD" evidence="1">
    <location>
        <begin position="158"/>
        <end position="191"/>
    </location>
</feature>
<evidence type="ECO:0000256" key="1">
    <source>
        <dbReference type="PROSITE-ProRule" id="PRU00221"/>
    </source>
</evidence>
<dbReference type="SMART" id="SM00320">
    <property type="entry name" value="WD40"/>
    <property type="match status" value="5"/>
</dbReference>
<evidence type="ECO:0000313" key="2">
    <source>
        <dbReference type="EMBL" id="CAG2189212.1"/>
    </source>
</evidence>
<protein>
    <submittedName>
        <fullName evidence="2">Uncharacterized protein</fullName>
    </submittedName>
</protein>
<dbReference type="EMBL" id="CAJPWZ010000287">
    <property type="protein sequence ID" value="CAG2189212.1"/>
    <property type="molecule type" value="Genomic_DNA"/>
</dbReference>
<accession>A0A8S3PZV3</accession>
<dbReference type="PANTHER" id="PTHR47822:SF2">
    <property type="entry name" value="F-BOX AND WD-40 DOMAIN PROTEIN 7"/>
    <property type="match status" value="1"/>
</dbReference>
<dbReference type="PROSITE" id="PS50082">
    <property type="entry name" value="WD_REPEATS_2"/>
    <property type="match status" value="1"/>
</dbReference>
<organism evidence="2 3">
    <name type="scientific">Mytilus edulis</name>
    <name type="common">Blue mussel</name>
    <dbReference type="NCBI Taxonomy" id="6550"/>
    <lineage>
        <taxon>Eukaryota</taxon>
        <taxon>Metazoa</taxon>
        <taxon>Spiralia</taxon>
        <taxon>Lophotrochozoa</taxon>
        <taxon>Mollusca</taxon>
        <taxon>Bivalvia</taxon>
        <taxon>Autobranchia</taxon>
        <taxon>Pteriomorphia</taxon>
        <taxon>Mytilida</taxon>
        <taxon>Mytiloidea</taxon>
        <taxon>Mytilidae</taxon>
        <taxon>Mytilinae</taxon>
        <taxon>Mytilus</taxon>
    </lineage>
</organism>
<dbReference type="PANTHER" id="PTHR47822">
    <property type="entry name" value="CARBOHYDRATE BINDING DOMAIN CONTAINING PROTEIN"/>
    <property type="match status" value="1"/>
</dbReference>
<dbReference type="OrthoDB" id="10251741at2759"/>
<dbReference type="Gene3D" id="2.130.10.10">
    <property type="entry name" value="YVTN repeat-like/Quinoprotein amine dehydrogenase"/>
    <property type="match status" value="2"/>
</dbReference>
<sequence>MAFMFSQRSESSLSVATNVSNNSKTGPYLEGNLKLIDTLECTNDVMCCKFNADGSVLAVGQIDGVIKIFNPHNSQLLYSLQDDDTLKHHLPVTQIRFRIFSSLEKAEYSHILVASYASGHVKIWHYTSGKCLHTINEVRTTLNVALNPEGTNDNRNKMDGHHFRVFAAIYHPEIPHVFLTGGWDNTVHYWDDRQPHSIRYLHGPHICGDALDIDPYNNHILTGSWRKKDVLQIWDFSSAEKIKDVPPDPMGHTQLYCCQWLGRDSILCGGSDLNLAKVVDRGTLSTIGQVTDLPQGVYCCDHDNNSSRPVMAIGSLKQIFLIKPEKRV</sequence>
<keyword evidence="1" id="KW-0853">WD repeat</keyword>
<dbReference type="PROSITE" id="PS50294">
    <property type="entry name" value="WD_REPEATS_REGION"/>
    <property type="match status" value="1"/>
</dbReference>
<dbReference type="AlphaFoldDB" id="A0A8S3PZV3"/>
<dbReference type="InterPro" id="IPR001680">
    <property type="entry name" value="WD40_rpt"/>
</dbReference>